<gene>
    <name evidence="2" type="ORF">Baya_8853</name>
</gene>
<evidence type="ECO:0000313" key="2">
    <source>
        <dbReference type="EMBL" id="TSO25230.1"/>
    </source>
</evidence>
<accession>A0A556U9A4</accession>
<protein>
    <submittedName>
        <fullName evidence="2">Paired box protein Pax-1</fullName>
    </submittedName>
</protein>
<feature type="region of interest" description="Disordered" evidence="1">
    <location>
        <begin position="123"/>
        <end position="159"/>
    </location>
</feature>
<evidence type="ECO:0000313" key="3">
    <source>
        <dbReference type="Proteomes" id="UP000319801"/>
    </source>
</evidence>
<dbReference type="EMBL" id="VCAZ01000065">
    <property type="protein sequence ID" value="TSO25230.1"/>
    <property type="molecule type" value="Genomic_DNA"/>
</dbReference>
<comment type="caution">
    <text evidence="2">The sequence shown here is derived from an EMBL/GenBank/DDBJ whole genome shotgun (WGS) entry which is preliminary data.</text>
</comment>
<sequence length="159" mass="16813">MSNSAGVPVTGGHVSIPRGWPSAHTVSNILGIRAFMDPTAIAGTEGYTPKMEDWGSVNRTAFPTTHGVNGIDKSSIETDIKYPQYSVYSGAAGSYVSPGHHWQAQGSSAMTIHSGEIHSAMSFKHTARDGDRKPPSPLSKQQHEVLSSIHGLSLPTSSS</sequence>
<proteinExistence type="predicted"/>
<evidence type="ECO:0000256" key="1">
    <source>
        <dbReference type="SAM" id="MobiDB-lite"/>
    </source>
</evidence>
<organism evidence="2 3">
    <name type="scientific">Bagarius yarrelli</name>
    <name type="common">Goonch</name>
    <name type="synonym">Bagrus yarrelli</name>
    <dbReference type="NCBI Taxonomy" id="175774"/>
    <lineage>
        <taxon>Eukaryota</taxon>
        <taxon>Metazoa</taxon>
        <taxon>Chordata</taxon>
        <taxon>Craniata</taxon>
        <taxon>Vertebrata</taxon>
        <taxon>Euteleostomi</taxon>
        <taxon>Actinopterygii</taxon>
        <taxon>Neopterygii</taxon>
        <taxon>Teleostei</taxon>
        <taxon>Ostariophysi</taxon>
        <taxon>Siluriformes</taxon>
        <taxon>Sisoridae</taxon>
        <taxon>Sisorinae</taxon>
        <taxon>Bagarius</taxon>
    </lineage>
</organism>
<reference evidence="2 3" key="1">
    <citation type="journal article" date="2019" name="Genome Biol. Evol.">
        <title>Whole-Genome Sequencing of the Giant Devil Catfish, Bagarius yarrelli.</title>
        <authorList>
            <person name="Jiang W."/>
            <person name="Lv Y."/>
            <person name="Cheng L."/>
            <person name="Yang K."/>
            <person name="Chao B."/>
            <person name="Wang X."/>
            <person name="Li Y."/>
            <person name="Pan X."/>
            <person name="You X."/>
            <person name="Zhang Y."/>
            <person name="Yang J."/>
            <person name="Li J."/>
            <person name="Zhang X."/>
            <person name="Liu S."/>
            <person name="Sun C."/>
            <person name="Yang J."/>
            <person name="Shi Q."/>
        </authorList>
    </citation>
    <scope>NUCLEOTIDE SEQUENCE [LARGE SCALE GENOMIC DNA]</scope>
    <source>
        <strain evidence="2">JWS20170419001</strain>
        <tissue evidence="2">Muscle</tissue>
    </source>
</reference>
<keyword evidence="3" id="KW-1185">Reference proteome</keyword>
<dbReference type="AlphaFoldDB" id="A0A556U9A4"/>
<name>A0A556U9A4_BAGYA</name>
<dbReference type="OrthoDB" id="3225452at2759"/>
<dbReference type="Proteomes" id="UP000319801">
    <property type="component" value="Unassembled WGS sequence"/>
</dbReference>